<comment type="similarity">
    <text evidence="2">Belongs to the VTI1 family.</text>
</comment>
<dbReference type="PANTHER" id="PTHR21230">
    <property type="entry name" value="VESICLE TRANSPORT V-SNARE PROTEIN VTI1-RELATED"/>
    <property type="match status" value="1"/>
</dbReference>
<dbReference type="GO" id="GO:0042147">
    <property type="term" value="P:retrograde transport, endosome to Golgi"/>
    <property type="evidence" value="ECO:0007669"/>
    <property type="project" value="TreeGrafter"/>
</dbReference>
<dbReference type="PANTHER" id="PTHR21230:SF89">
    <property type="entry name" value="VESICLE TRANSPORT THROUGH INTERACTION WITH T-SNARES HOMOLOG 1B"/>
    <property type="match status" value="1"/>
</dbReference>
<dbReference type="GO" id="GO:0012507">
    <property type="term" value="C:ER to Golgi transport vesicle membrane"/>
    <property type="evidence" value="ECO:0007669"/>
    <property type="project" value="TreeGrafter"/>
</dbReference>
<sequence>MSWDQQQRQTLMEGQRALERTNQSLARSERTALETEAVGAAVVTELGIQRETLLHASNRLADVDHGLSQTQSILNKMTLKVFTNKILLIFIIILESVILMALIYMKIRNKT</sequence>
<evidence type="ECO:0000256" key="5">
    <source>
        <dbReference type="ARBA" id="ARBA00022927"/>
    </source>
</evidence>
<keyword evidence="5" id="KW-0653">Protein transport</keyword>
<evidence type="ECO:0000256" key="3">
    <source>
        <dbReference type="ARBA" id="ARBA00022448"/>
    </source>
</evidence>
<evidence type="ECO:0000256" key="6">
    <source>
        <dbReference type="ARBA" id="ARBA00022989"/>
    </source>
</evidence>
<dbReference type="GO" id="GO:1903076">
    <property type="term" value="P:regulation of protein localization to plasma membrane"/>
    <property type="evidence" value="ECO:0007669"/>
    <property type="project" value="TreeGrafter"/>
</dbReference>
<dbReference type="GO" id="GO:0005484">
    <property type="term" value="F:SNAP receptor activity"/>
    <property type="evidence" value="ECO:0007669"/>
    <property type="project" value="TreeGrafter"/>
</dbReference>
<feature type="transmembrane region" description="Helical" evidence="9">
    <location>
        <begin position="86"/>
        <end position="105"/>
    </location>
</feature>
<dbReference type="SUPFAM" id="SSF58038">
    <property type="entry name" value="SNARE fusion complex"/>
    <property type="match status" value="1"/>
</dbReference>
<dbReference type="EMBL" id="GEDC01007914">
    <property type="protein sequence ID" value="JAS29384.1"/>
    <property type="molecule type" value="Transcribed_RNA"/>
</dbReference>
<evidence type="ECO:0000256" key="2">
    <source>
        <dbReference type="ARBA" id="ARBA00006108"/>
    </source>
</evidence>
<reference evidence="10" key="1">
    <citation type="submission" date="2015-12" db="EMBL/GenBank/DDBJ databases">
        <title>De novo transcriptome assembly of four potential Pierce s Disease insect vectors from Arizona vineyards.</title>
        <authorList>
            <person name="Tassone E.E."/>
        </authorList>
    </citation>
    <scope>NUCLEOTIDE SEQUENCE</scope>
</reference>
<comment type="subcellular location">
    <subcellularLocation>
        <location evidence="1">Membrane</location>
        <topology evidence="1">Single-pass type IV membrane protein</topology>
    </subcellularLocation>
</comment>
<protein>
    <recommendedName>
        <fullName evidence="11">t-SNARE coiled-coil homology domain-containing protein</fullName>
    </recommendedName>
</protein>
<dbReference type="GO" id="GO:0016236">
    <property type="term" value="P:macroautophagy"/>
    <property type="evidence" value="ECO:0007669"/>
    <property type="project" value="TreeGrafter"/>
</dbReference>
<evidence type="ECO:0000256" key="8">
    <source>
        <dbReference type="ARBA" id="ARBA00023136"/>
    </source>
</evidence>
<dbReference type="Pfam" id="PF12352">
    <property type="entry name" value="V-SNARE_C"/>
    <property type="match status" value="1"/>
</dbReference>
<name>A0A1B6DUN0_9HEMI</name>
<proteinExistence type="inferred from homology"/>
<dbReference type="GO" id="GO:0005789">
    <property type="term" value="C:endoplasmic reticulum membrane"/>
    <property type="evidence" value="ECO:0007669"/>
    <property type="project" value="TreeGrafter"/>
</dbReference>
<dbReference type="GO" id="GO:0048280">
    <property type="term" value="P:vesicle fusion with Golgi apparatus"/>
    <property type="evidence" value="ECO:0007669"/>
    <property type="project" value="TreeGrafter"/>
</dbReference>
<dbReference type="FunFam" id="1.20.5.110:FF:000002">
    <property type="entry name" value="Vesicle transport through interaction with t-SNAREsB"/>
    <property type="match status" value="1"/>
</dbReference>
<evidence type="ECO:0008006" key="11">
    <source>
        <dbReference type="Google" id="ProtNLM"/>
    </source>
</evidence>
<dbReference type="Gene3D" id="1.20.5.110">
    <property type="match status" value="1"/>
</dbReference>
<evidence type="ECO:0000256" key="9">
    <source>
        <dbReference type="SAM" id="Phobius"/>
    </source>
</evidence>
<evidence type="ECO:0000256" key="7">
    <source>
        <dbReference type="ARBA" id="ARBA00023054"/>
    </source>
</evidence>
<dbReference type="GO" id="GO:0006896">
    <property type="term" value="P:Golgi to vacuole transport"/>
    <property type="evidence" value="ECO:0007669"/>
    <property type="project" value="TreeGrafter"/>
</dbReference>
<evidence type="ECO:0000256" key="4">
    <source>
        <dbReference type="ARBA" id="ARBA00022692"/>
    </source>
</evidence>
<keyword evidence="8 9" id="KW-0472">Membrane</keyword>
<evidence type="ECO:0000313" key="10">
    <source>
        <dbReference type="EMBL" id="JAS29384.1"/>
    </source>
</evidence>
<dbReference type="GO" id="GO:0006891">
    <property type="term" value="P:intra-Golgi vesicle-mediated transport"/>
    <property type="evidence" value="ECO:0007669"/>
    <property type="project" value="TreeGrafter"/>
</dbReference>
<keyword evidence="3" id="KW-0813">Transport</keyword>
<evidence type="ECO:0000256" key="1">
    <source>
        <dbReference type="ARBA" id="ARBA00004211"/>
    </source>
</evidence>
<dbReference type="GO" id="GO:0031902">
    <property type="term" value="C:late endosome membrane"/>
    <property type="evidence" value="ECO:0007669"/>
    <property type="project" value="TreeGrafter"/>
</dbReference>
<accession>A0A1B6DUN0</accession>
<organism evidence="10">
    <name type="scientific">Clastoptera arizonana</name>
    <name type="common">Arizona spittle bug</name>
    <dbReference type="NCBI Taxonomy" id="38151"/>
    <lineage>
        <taxon>Eukaryota</taxon>
        <taxon>Metazoa</taxon>
        <taxon>Ecdysozoa</taxon>
        <taxon>Arthropoda</taxon>
        <taxon>Hexapoda</taxon>
        <taxon>Insecta</taxon>
        <taxon>Pterygota</taxon>
        <taxon>Neoptera</taxon>
        <taxon>Paraneoptera</taxon>
        <taxon>Hemiptera</taxon>
        <taxon>Auchenorrhyncha</taxon>
        <taxon>Cercopoidea</taxon>
        <taxon>Clastopteridae</taxon>
        <taxon>Clastoptera</taxon>
    </lineage>
</organism>
<dbReference type="GO" id="GO:0005829">
    <property type="term" value="C:cytosol"/>
    <property type="evidence" value="ECO:0007669"/>
    <property type="project" value="GOC"/>
</dbReference>
<dbReference type="GO" id="GO:0015031">
    <property type="term" value="P:protein transport"/>
    <property type="evidence" value="ECO:0007669"/>
    <property type="project" value="UniProtKB-KW"/>
</dbReference>
<keyword evidence="6 9" id="KW-1133">Transmembrane helix</keyword>
<dbReference type="AlphaFoldDB" id="A0A1B6DUN0"/>
<dbReference type="GO" id="GO:0000149">
    <property type="term" value="F:SNARE binding"/>
    <property type="evidence" value="ECO:0007669"/>
    <property type="project" value="TreeGrafter"/>
</dbReference>
<keyword evidence="4 9" id="KW-0812">Transmembrane</keyword>
<dbReference type="GO" id="GO:0031201">
    <property type="term" value="C:SNARE complex"/>
    <property type="evidence" value="ECO:0007669"/>
    <property type="project" value="TreeGrafter"/>
</dbReference>
<keyword evidence="7" id="KW-0175">Coiled coil</keyword>
<dbReference type="GO" id="GO:0005794">
    <property type="term" value="C:Golgi apparatus"/>
    <property type="evidence" value="ECO:0007669"/>
    <property type="project" value="TreeGrafter"/>
</dbReference>
<gene>
    <name evidence="10" type="ORF">g.4985</name>
</gene>